<dbReference type="RefSeq" id="WP_202687797.1">
    <property type="nucleotide sequence ID" value="NZ_JAESVN010000002.1"/>
</dbReference>
<dbReference type="AlphaFoldDB" id="A0A8K0V766"/>
<keyword evidence="8" id="KW-0282">Flagellum</keyword>
<evidence type="ECO:0000259" key="7">
    <source>
        <dbReference type="Pfam" id="PF13860"/>
    </source>
</evidence>
<name>A0A8K0V766_9RHOB</name>
<dbReference type="InterPro" id="IPR025965">
    <property type="entry name" value="FlgD/Vpr_Ig-like"/>
</dbReference>
<evidence type="ECO:0000256" key="6">
    <source>
        <dbReference type="SAM" id="MobiDB-lite"/>
    </source>
</evidence>
<evidence type="ECO:0000256" key="4">
    <source>
        <dbReference type="ARBA" id="ARBA00024746"/>
    </source>
</evidence>
<keyword evidence="3 5" id="KW-1005">Bacterial flagellum biogenesis</keyword>
<keyword evidence="9" id="KW-1185">Reference proteome</keyword>
<evidence type="ECO:0000313" key="8">
    <source>
        <dbReference type="EMBL" id="MBL4917004.1"/>
    </source>
</evidence>
<feature type="domain" description="FlgD/Vpr Ig-like" evidence="7">
    <location>
        <begin position="117"/>
        <end position="183"/>
    </location>
</feature>
<reference evidence="8" key="1">
    <citation type="submission" date="2021-01" db="EMBL/GenBank/DDBJ databases">
        <title>Tabrizicola alba sp. nov. a motile alkaliphilic bacterium isolated from a soda lake.</title>
        <authorList>
            <person name="Szuroczki S."/>
            <person name="Abbaszade G."/>
            <person name="Schumann P."/>
            <person name="Toth E."/>
        </authorList>
    </citation>
    <scope>NUCLEOTIDE SEQUENCE</scope>
    <source>
        <strain evidence="8">DMG-N-6</strain>
    </source>
</reference>
<feature type="region of interest" description="Disordered" evidence="6">
    <location>
        <begin position="1"/>
        <end position="37"/>
    </location>
</feature>
<accession>A0A8K0V766</accession>
<evidence type="ECO:0000256" key="2">
    <source>
        <dbReference type="ARBA" id="ARBA00016013"/>
    </source>
</evidence>
<dbReference type="EMBL" id="JAESVN010000002">
    <property type="protein sequence ID" value="MBL4917004.1"/>
    <property type="molecule type" value="Genomic_DNA"/>
</dbReference>
<keyword evidence="8" id="KW-0969">Cilium</keyword>
<comment type="function">
    <text evidence="4 5">Required for flagellar hook formation. May act as a scaffolding protein.</text>
</comment>
<organism evidence="8 9">
    <name type="scientific">Szabonella alba</name>
    <dbReference type="NCBI Taxonomy" id="2804194"/>
    <lineage>
        <taxon>Bacteria</taxon>
        <taxon>Pseudomonadati</taxon>
        <taxon>Pseudomonadota</taxon>
        <taxon>Alphaproteobacteria</taxon>
        <taxon>Rhodobacterales</taxon>
        <taxon>Paracoccaceae</taxon>
        <taxon>Szabonella</taxon>
    </lineage>
</organism>
<feature type="compositionally biased region" description="Basic and acidic residues" evidence="6">
    <location>
        <begin position="24"/>
        <end position="33"/>
    </location>
</feature>
<evidence type="ECO:0000256" key="5">
    <source>
        <dbReference type="RuleBase" id="RU362076"/>
    </source>
</evidence>
<dbReference type="GO" id="GO:0044781">
    <property type="term" value="P:bacterial-type flagellum organization"/>
    <property type="evidence" value="ECO:0007669"/>
    <property type="project" value="UniProtKB-UniRule"/>
</dbReference>
<protein>
    <recommendedName>
        <fullName evidence="2 5">Basal-body rod modification protein FlgD</fullName>
    </recommendedName>
</protein>
<proteinExistence type="inferred from homology"/>
<evidence type="ECO:0000256" key="1">
    <source>
        <dbReference type="ARBA" id="ARBA00010577"/>
    </source>
</evidence>
<evidence type="ECO:0000256" key="3">
    <source>
        <dbReference type="ARBA" id="ARBA00022795"/>
    </source>
</evidence>
<dbReference type="Pfam" id="PF03963">
    <property type="entry name" value="FlgD"/>
    <property type="match status" value="1"/>
</dbReference>
<comment type="caution">
    <text evidence="8">The sequence shown here is derived from an EMBL/GenBank/DDBJ whole genome shotgun (WGS) entry which is preliminary data.</text>
</comment>
<sequence length="231" mass="24334">MDATDIASWYRVQPDTSGASGPGDARRGGREEAPGISSDFDTFLKMLTTQMQNQDPLNPMESTDFAVQLATFSGVEQQTRTNQLLQGLEGQFALLGMAQLAAWVGQEARHAGPVGFGGDPVTLLPGQNPQADRTVLVVTDAAGTVVGREDIIPGTEEFLWEGQSITGAPLPPGQYRLSVEQYREGAFLGSGPVESYGRILEAQGGAGGNRLVLAGGVTLDATEITALRMAP</sequence>
<gene>
    <name evidence="8" type="primary">flgD</name>
    <name evidence="8" type="ORF">JL811_07180</name>
</gene>
<dbReference type="Pfam" id="PF13860">
    <property type="entry name" value="FlgD_ig"/>
    <property type="match status" value="1"/>
</dbReference>
<keyword evidence="8" id="KW-0966">Cell projection</keyword>
<dbReference type="Proteomes" id="UP000648908">
    <property type="component" value="Unassembled WGS sequence"/>
</dbReference>
<comment type="similarity">
    <text evidence="1 5">Belongs to the FlgD family.</text>
</comment>
<evidence type="ECO:0000313" key="9">
    <source>
        <dbReference type="Proteomes" id="UP000648908"/>
    </source>
</evidence>
<dbReference type="InterPro" id="IPR005648">
    <property type="entry name" value="FlgD"/>
</dbReference>